<evidence type="ECO:0000313" key="1">
    <source>
        <dbReference type="EMBL" id="QFS45287.1"/>
    </source>
</evidence>
<sequence>MGLGKIAHNVQCCIPSFFAYTLKLTDRSERKGAIATISEN</sequence>
<gene>
    <name evidence="1" type="ORF">GXM_02764</name>
</gene>
<proteinExistence type="predicted"/>
<evidence type="ECO:0000313" key="2">
    <source>
        <dbReference type="Proteomes" id="UP000326678"/>
    </source>
</evidence>
<dbReference type="Proteomes" id="UP000326678">
    <property type="component" value="Chromosome Gxm1"/>
</dbReference>
<organism evidence="1 2">
    <name type="scientific">Nostoc sphaeroides CCNUC1</name>
    <dbReference type="NCBI Taxonomy" id="2653204"/>
    <lineage>
        <taxon>Bacteria</taxon>
        <taxon>Bacillati</taxon>
        <taxon>Cyanobacteriota</taxon>
        <taxon>Cyanophyceae</taxon>
        <taxon>Nostocales</taxon>
        <taxon>Nostocaceae</taxon>
        <taxon>Nostoc</taxon>
    </lineage>
</organism>
<reference evidence="1 2" key="1">
    <citation type="submission" date="2019-10" db="EMBL/GenBank/DDBJ databases">
        <title>Genomic and transcriptomic insights into the perfect genentic adaptation of a filamentous nitrogen-fixing cyanobacterium to rice fields.</title>
        <authorList>
            <person name="Chen Z."/>
        </authorList>
    </citation>
    <scope>NUCLEOTIDE SEQUENCE [LARGE SCALE GENOMIC DNA]</scope>
    <source>
        <strain evidence="1">CCNUC1</strain>
    </source>
</reference>
<protein>
    <submittedName>
        <fullName evidence="1">Uncharacterized protein</fullName>
    </submittedName>
</protein>
<accession>A0A5P8VY32</accession>
<keyword evidence="2" id="KW-1185">Reference proteome</keyword>
<name>A0A5P8VY32_9NOSO</name>
<dbReference type="KEGG" id="nsh:GXM_02764"/>
<dbReference type="AlphaFoldDB" id="A0A5P8VY32"/>
<dbReference type="EMBL" id="CP045226">
    <property type="protein sequence ID" value="QFS45287.1"/>
    <property type="molecule type" value="Genomic_DNA"/>
</dbReference>